<sequence>MKDYERIGRFIYAFQRTCGSAESLTGAGLPPGASPELVARAANLAQRFNLIANDFAAATDEEFASTLEEAAEVKTLIDNAGSKV</sequence>
<dbReference type="RefSeq" id="WP_161023688.1">
    <property type="nucleotide sequence ID" value="NZ_WWCJ01000001.1"/>
</dbReference>
<organism evidence="1 2">
    <name type="scientific">Pseudoduganella guangdongensis</name>
    <dbReference type="NCBI Taxonomy" id="2692179"/>
    <lineage>
        <taxon>Bacteria</taxon>
        <taxon>Pseudomonadati</taxon>
        <taxon>Pseudomonadota</taxon>
        <taxon>Betaproteobacteria</taxon>
        <taxon>Burkholderiales</taxon>
        <taxon>Oxalobacteraceae</taxon>
        <taxon>Telluria group</taxon>
        <taxon>Pseudoduganella</taxon>
    </lineage>
</organism>
<protein>
    <submittedName>
        <fullName evidence="1">Uncharacterized protein</fullName>
    </submittedName>
</protein>
<proteinExistence type="predicted"/>
<reference evidence="1 2" key="1">
    <citation type="submission" date="2019-12" db="EMBL/GenBank/DDBJ databases">
        <title>Novel species isolated from a subtropical stream in China.</title>
        <authorList>
            <person name="Lu H."/>
        </authorList>
    </citation>
    <scope>NUCLEOTIDE SEQUENCE [LARGE SCALE GENOMIC DNA]</scope>
    <source>
        <strain evidence="1 2">DS3</strain>
    </source>
</reference>
<keyword evidence="2" id="KW-1185">Reference proteome</keyword>
<dbReference type="Proteomes" id="UP000448575">
    <property type="component" value="Unassembled WGS sequence"/>
</dbReference>
<evidence type="ECO:0000313" key="2">
    <source>
        <dbReference type="Proteomes" id="UP000448575"/>
    </source>
</evidence>
<dbReference type="AlphaFoldDB" id="A0A6N9HAW6"/>
<evidence type="ECO:0000313" key="1">
    <source>
        <dbReference type="EMBL" id="MYN00671.1"/>
    </source>
</evidence>
<dbReference type="EMBL" id="WWCJ01000001">
    <property type="protein sequence ID" value="MYN00671.1"/>
    <property type="molecule type" value="Genomic_DNA"/>
</dbReference>
<accession>A0A6N9HAW6</accession>
<name>A0A6N9HAW6_9BURK</name>
<comment type="caution">
    <text evidence="1">The sequence shown here is derived from an EMBL/GenBank/DDBJ whole genome shotgun (WGS) entry which is preliminary data.</text>
</comment>
<gene>
    <name evidence="1" type="ORF">GTP41_01020</name>
</gene>